<feature type="compositionally biased region" description="Basic and acidic residues" evidence="2">
    <location>
        <begin position="138"/>
        <end position="148"/>
    </location>
</feature>
<dbReference type="Proteomes" id="UP000176562">
    <property type="component" value="Chromosome"/>
</dbReference>
<accession>A0A1D9MAV1</accession>
<dbReference type="NCBIfam" id="TIGR03142">
    <property type="entry name" value="cytochro_ccmI"/>
    <property type="match status" value="1"/>
</dbReference>
<gene>
    <name evidence="3" type="ORF">LPB142_06405</name>
</gene>
<dbReference type="GO" id="GO:0017004">
    <property type="term" value="P:cytochrome complex assembly"/>
    <property type="evidence" value="ECO:0007669"/>
    <property type="project" value="UniProtKB-KW"/>
</dbReference>
<protein>
    <submittedName>
        <fullName evidence="3">C-type cytochrome biogenesis protein CcmI</fullName>
    </submittedName>
</protein>
<dbReference type="RefSeq" id="WP_071165859.1">
    <property type="nucleotide sequence ID" value="NZ_CP017781.1"/>
</dbReference>
<dbReference type="KEGG" id="rhp:LPB142_06405"/>
<dbReference type="InterPro" id="IPR011990">
    <property type="entry name" value="TPR-like_helical_dom_sf"/>
</dbReference>
<keyword evidence="1" id="KW-0201">Cytochrome c-type biogenesis</keyword>
<sequence>MLFWTLTAALVALVALLFVLALVRRSADAPPAEAFDLQVYRDQLRDLERDIARGVIGAEEGERTRVEISRRMLEADRAAKTAAVAGRAPGWATAGAVIALGAVMGGSFLLYQRLGSADYPDQPLRDRIAMANELYDNRPSQEEAEKQAEANAGPKPAPDAQFAELMERLRKAVEARPNEVQGLELLARNEMGMGNFRAGWQAQEKLIGAKGAAASADDYAQLGEYLVVAAGGLVTKEAETAFATALDLNAQHKLSRYYIGLMMAQNGRPDRAFRIWDALLRDSAPGDPWVAPISQNIEQLAWIAGETRYTPPMVGGRGPSEADMAAAAQMSPEERQQMIRSMVEGLNDRLAAEGGPAQDWAKLISALRMLGEEDRAAAIAAEAETRFKDFPEDLAKIRAAATGEVAPMAGPMMGAPAMGDAPEGAPMRGPALSDEQMKSAAEMSPEERAQMIEGMVNGLVERLESQGGTGAEWARAVSSLAALGRAEAAAAVYAKAQSALAGQEAELAPVTEAAQAAGLAQ</sequence>
<evidence type="ECO:0000313" key="4">
    <source>
        <dbReference type="Proteomes" id="UP000176562"/>
    </source>
</evidence>
<name>A0A1D9MAV1_9RHOB</name>
<dbReference type="SUPFAM" id="SSF48452">
    <property type="entry name" value="TPR-like"/>
    <property type="match status" value="1"/>
</dbReference>
<keyword evidence="4" id="KW-1185">Reference proteome</keyword>
<feature type="region of interest" description="Disordered" evidence="2">
    <location>
        <begin position="138"/>
        <end position="158"/>
    </location>
</feature>
<dbReference type="Gene3D" id="1.25.40.10">
    <property type="entry name" value="Tetratricopeptide repeat domain"/>
    <property type="match status" value="1"/>
</dbReference>
<dbReference type="InterPro" id="IPR017560">
    <property type="entry name" value="Cyt_c_biogenesis_CcmI"/>
</dbReference>
<reference evidence="3 4" key="1">
    <citation type="submission" date="2016-10" db="EMBL/GenBank/DDBJ databases">
        <title>Rhodobacter sp. LPB0142, isolated from sea water.</title>
        <authorList>
            <person name="Kim E."/>
            <person name="Yi H."/>
        </authorList>
    </citation>
    <scope>NUCLEOTIDE SEQUENCE [LARGE SCALE GENOMIC DNA]</scope>
    <source>
        <strain evidence="3 4">LPB0142</strain>
    </source>
</reference>
<evidence type="ECO:0000256" key="1">
    <source>
        <dbReference type="ARBA" id="ARBA00022748"/>
    </source>
</evidence>
<dbReference type="EMBL" id="CP017781">
    <property type="protein sequence ID" value="AOZ68996.1"/>
    <property type="molecule type" value="Genomic_DNA"/>
</dbReference>
<dbReference type="STRING" id="1850250.LPB142_06405"/>
<proteinExistence type="predicted"/>
<evidence type="ECO:0000256" key="2">
    <source>
        <dbReference type="SAM" id="MobiDB-lite"/>
    </source>
</evidence>
<dbReference type="AlphaFoldDB" id="A0A1D9MAV1"/>
<evidence type="ECO:0000313" key="3">
    <source>
        <dbReference type="EMBL" id="AOZ68996.1"/>
    </source>
</evidence>
<organism evidence="3 4">
    <name type="scientific">Rhodobacter xanthinilyticus</name>
    <dbReference type="NCBI Taxonomy" id="1850250"/>
    <lineage>
        <taxon>Bacteria</taxon>
        <taxon>Pseudomonadati</taxon>
        <taxon>Pseudomonadota</taxon>
        <taxon>Alphaproteobacteria</taxon>
        <taxon>Rhodobacterales</taxon>
        <taxon>Rhodobacter group</taxon>
        <taxon>Rhodobacter</taxon>
    </lineage>
</organism>